<organism evidence="1 2">
    <name type="scientific">Mucor saturninus</name>
    <dbReference type="NCBI Taxonomy" id="64648"/>
    <lineage>
        <taxon>Eukaryota</taxon>
        <taxon>Fungi</taxon>
        <taxon>Fungi incertae sedis</taxon>
        <taxon>Mucoromycota</taxon>
        <taxon>Mucoromycotina</taxon>
        <taxon>Mucoromycetes</taxon>
        <taxon>Mucorales</taxon>
        <taxon>Mucorineae</taxon>
        <taxon>Mucoraceae</taxon>
        <taxon>Mucor</taxon>
    </lineage>
</organism>
<accession>A0A8H7RB87</accession>
<dbReference type="EMBL" id="JAEPRD010000023">
    <property type="protein sequence ID" value="KAG2207769.1"/>
    <property type="molecule type" value="Genomic_DNA"/>
</dbReference>
<sequence>MFQTLPPSLRTLSLGTIILNMDEKALLMMPTGKCKINSLYLTFSCELGPTLHQINYVLELILHSCPLLTDFTLHGQMWSSDNSMLKLWFFDQHNELKKITINFNGIQYYTFSFIDEKRGLRWANYDDLADSSDLTVENFHMDISW</sequence>
<proteinExistence type="predicted"/>
<reference evidence="1" key="1">
    <citation type="submission" date="2020-12" db="EMBL/GenBank/DDBJ databases">
        <title>Metabolic potential, ecology and presence of endohyphal bacteria is reflected in genomic diversity of Mucoromycotina.</title>
        <authorList>
            <person name="Muszewska A."/>
            <person name="Okrasinska A."/>
            <person name="Steczkiewicz K."/>
            <person name="Drgas O."/>
            <person name="Orlowska M."/>
            <person name="Perlinska-Lenart U."/>
            <person name="Aleksandrzak-Piekarczyk T."/>
            <person name="Szatraj K."/>
            <person name="Zielenkiewicz U."/>
            <person name="Pilsyk S."/>
            <person name="Malc E."/>
            <person name="Mieczkowski P."/>
            <person name="Kruszewska J.S."/>
            <person name="Biernat P."/>
            <person name="Pawlowska J."/>
        </authorList>
    </citation>
    <scope>NUCLEOTIDE SEQUENCE</scope>
    <source>
        <strain evidence="1">WA0000017839</strain>
    </source>
</reference>
<keyword evidence="2" id="KW-1185">Reference proteome</keyword>
<name>A0A8H7RB87_9FUNG</name>
<comment type="caution">
    <text evidence="1">The sequence shown here is derived from an EMBL/GenBank/DDBJ whole genome shotgun (WGS) entry which is preliminary data.</text>
</comment>
<dbReference type="AlphaFoldDB" id="A0A8H7RB87"/>
<protein>
    <submittedName>
        <fullName evidence="1">Uncharacterized protein</fullName>
    </submittedName>
</protein>
<evidence type="ECO:0000313" key="2">
    <source>
        <dbReference type="Proteomes" id="UP000603453"/>
    </source>
</evidence>
<evidence type="ECO:0000313" key="1">
    <source>
        <dbReference type="EMBL" id="KAG2207769.1"/>
    </source>
</evidence>
<gene>
    <name evidence="1" type="ORF">INT47_011889</name>
</gene>
<dbReference type="Proteomes" id="UP000603453">
    <property type="component" value="Unassembled WGS sequence"/>
</dbReference>